<name>A0A8H5BSC1_9AGAR</name>
<reference evidence="4 5" key="1">
    <citation type="journal article" date="2020" name="ISME J.">
        <title>Uncovering the hidden diversity of litter-decomposition mechanisms in mushroom-forming fungi.</title>
        <authorList>
            <person name="Floudas D."/>
            <person name="Bentzer J."/>
            <person name="Ahren D."/>
            <person name="Johansson T."/>
            <person name="Persson P."/>
            <person name="Tunlid A."/>
        </authorList>
    </citation>
    <scope>NUCLEOTIDE SEQUENCE [LARGE SCALE GENOMIC DNA]</scope>
    <source>
        <strain evidence="4 5">CBS 101986</strain>
    </source>
</reference>
<dbReference type="CDD" id="cd21037">
    <property type="entry name" value="MLKL_NTD"/>
    <property type="match status" value="1"/>
</dbReference>
<evidence type="ECO:0000313" key="4">
    <source>
        <dbReference type="EMBL" id="KAF5328654.1"/>
    </source>
</evidence>
<protein>
    <recommendedName>
        <fullName evidence="3">NACHT domain-containing protein</fullName>
    </recommendedName>
</protein>
<dbReference type="EMBL" id="JAACJJ010000003">
    <property type="protein sequence ID" value="KAF5328654.1"/>
    <property type="molecule type" value="Genomic_DNA"/>
</dbReference>
<dbReference type="PROSITE" id="PS50837">
    <property type="entry name" value="NACHT"/>
    <property type="match status" value="1"/>
</dbReference>
<feature type="domain" description="NACHT" evidence="3">
    <location>
        <begin position="337"/>
        <end position="493"/>
    </location>
</feature>
<comment type="caution">
    <text evidence="4">The sequence shown here is derived from an EMBL/GenBank/DDBJ whole genome shotgun (WGS) entry which is preliminary data.</text>
</comment>
<accession>A0A8H5BSC1</accession>
<dbReference type="OrthoDB" id="3269932at2759"/>
<keyword evidence="5" id="KW-1185">Reference proteome</keyword>
<gene>
    <name evidence="4" type="ORF">D9619_011670</name>
</gene>
<dbReference type="PANTHER" id="PTHR10039:SF17">
    <property type="entry name" value="FUNGAL STAND N-TERMINAL GOODBYE DOMAIN-CONTAINING PROTEIN-RELATED"/>
    <property type="match status" value="1"/>
</dbReference>
<dbReference type="PANTHER" id="PTHR10039">
    <property type="entry name" value="AMELOGENIN"/>
    <property type="match status" value="1"/>
</dbReference>
<feature type="compositionally biased region" description="Polar residues" evidence="2">
    <location>
        <begin position="48"/>
        <end position="83"/>
    </location>
</feature>
<dbReference type="InterPro" id="IPR056884">
    <property type="entry name" value="NPHP3-like_N"/>
</dbReference>
<dbReference type="AlphaFoldDB" id="A0A8H5BSC1"/>
<evidence type="ECO:0000256" key="1">
    <source>
        <dbReference type="ARBA" id="ARBA00022737"/>
    </source>
</evidence>
<sequence length="557" mass="60579">MSNTQPELLFARIGNFAKWLWTGSDAQDGATAIPPTVVLPFFPEPAAGQTSELEPQEPQTQSSTGEASTLVGTTPNSATGQSFEASPISSITEVVSAACSEIADSGLVEATPESLAPLQSVSKLPKSEPGPLKQGIGVTGRFAQTLLKRLPELIEPNPVKLAFSISKVILQMKDSIDSNSDAIEISVLHTSTRLSIVETVMNEGVPKGSDIAMTRFSHALAEGLERLERLRKASVAHRTFDYEESAKEIKKLFDHIDAATKDFQIELAIGIQRTANVIFENSKKEALQRLRPSENATYETVMADQAIRREQCTADTRVDILRQIETWANDTSVNSPFMFWLTGQAGSGKTTIATTIAARFGASDSYTLGVDTCTTLGENFFCSRQSPETRNPARVIPTIAYQLARRCESYASALVVGTELDCASFTVCKQIQSLLVTPWLKCEAGGRPTYLIVIDALDELSENGALGFLDDLFTVLNESPLKGIKLLLTSRSDPNIVNRVNSFPSKTESWLQCVPLKQVSSDIAKYLKSNLPRLNDEDIRRLEGLADGIFIHAATAV</sequence>
<evidence type="ECO:0000256" key="2">
    <source>
        <dbReference type="SAM" id="MobiDB-lite"/>
    </source>
</evidence>
<dbReference type="Proteomes" id="UP000567179">
    <property type="component" value="Unassembled WGS sequence"/>
</dbReference>
<feature type="region of interest" description="Disordered" evidence="2">
    <location>
        <begin position="41"/>
        <end position="83"/>
    </location>
</feature>
<dbReference type="Pfam" id="PF24883">
    <property type="entry name" value="NPHP3_N"/>
    <property type="match status" value="1"/>
</dbReference>
<dbReference type="InterPro" id="IPR027417">
    <property type="entry name" value="P-loop_NTPase"/>
</dbReference>
<dbReference type="Gene3D" id="3.40.50.300">
    <property type="entry name" value="P-loop containing nucleotide triphosphate hydrolases"/>
    <property type="match status" value="1"/>
</dbReference>
<dbReference type="InterPro" id="IPR007111">
    <property type="entry name" value="NACHT_NTPase"/>
</dbReference>
<dbReference type="InterPro" id="IPR059179">
    <property type="entry name" value="MLKL-like_MCAfunc"/>
</dbReference>
<evidence type="ECO:0000259" key="3">
    <source>
        <dbReference type="PROSITE" id="PS50837"/>
    </source>
</evidence>
<proteinExistence type="predicted"/>
<dbReference type="SUPFAM" id="SSF52540">
    <property type="entry name" value="P-loop containing nucleoside triphosphate hydrolases"/>
    <property type="match status" value="1"/>
</dbReference>
<evidence type="ECO:0000313" key="5">
    <source>
        <dbReference type="Proteomes" id="UP000567179"/>
    </source>
</evidence>
<keyword evidence="1" id="KW-0677">Repeat</keyword>
<organism evidence="4 5">
    <name type="scientific">Psilocybe cf. subviscida</name>
    <dbReference type="NCBI Taxonomy" id="2480587"/>
    <lineage>
        <taxon>Eukaryota</taxon>
        <taxon>Fungi</taxon>
        <taxon>Dikarya</taxon>
        <taxon>Basidiomycota</taxon>
        <taxon>Agaricomycotina</taxon>
        <taxon>Agaricomycetes</taxon>
        <taxon>Agaricomycetidae</taxon>
        <taxon>Agaricales</taxon>
        <taxon>Agaricineae</taxon>
        <taxon>Strophariaceae</taxon>
        <taxon>Psilocybe</taxon>
    </lineage>
</organism>